<reference evidence="10 11" key="1">
    <citation type="journal article" date="2009" name="PLoS Genet.">
        <title>Genomic analysis of the basal lineage fungus Rhizopus oryzae reveals a whole-genome duplication.</title>
        <authorList>
            <person name="Ma L.-J."/>
            <person name="Ibrahim A.S."/>
            <person name="Skory C."/>
            <person name="Grabherr M.G."/>
            <person name="Burger G."/>
            <person name="Butler M."/>
            <person name="Elias M."/>
            <person name="Idnurm A."/>
            <person name="Lang B.F."/>
            <person name="Sone T."/>
            <person name="Abe A."/>
            <person name="Calvo S.E."/>
            <person name="Corrochano L.M."/>
            <person name="Engels R."/>
            <person name="Fu J."/>
            <person name="Hansberg W."/>
            <person name="Kim J.-M."/>
            <person name="Kodira C.D."/>
            <person name="Koehrsen M.J."/>
            <person name="Liu B."/>
            <person name="Miranda-Saavedra D."/>
            <person name="O'Leary S."/>
            <person name="Ortiz-Castellanos L."/>
            <person name="Poulter R."/>
            <person name="Rodriguez-Romero J."/>
            <person name="Ruiz-Herrera J."/>
            <person name="Shen Y.-Q."/>
            <person name="Zeng Q."/>
            <person name="Galagan J."/>
            <person name="Birren B.W."/>
            <person name="Cuomo C.A."/>
            <person name="Wickes B.L."/>
        </authorList>
    </citation>
    <scope>NUCLEOTIDE SEQUENCE [LARGE SCALE GENOMIC DNA]</scope>
    <source>
        <strain evidence="11">RA 99-880 / ATCC MYA-4621 / FGSC 9543 / NRRL 43880</strain>
    </source>
</reference>
<keyword evidence="9" id="KW-0811">Translocation</keyword>
<dbReference type="VEuPathDB" id="FungiDB:RO3G_05792"/>
<keyword evidence="6 9" id="KW-1133">Transmembrane helix</keyword>
<feature type="transmembrane region" description="Helical" evidence="9">
    <location>
        <begin position="93"/>
        <end position="112"/>
    </location>
</feature>
<dbReference type="PANTHER" id="PTHR14110">
    <property type="entry name" value="MITOCHONDRIAL IMPORT INNER MEMBRANE TRANSLOCASE SUBUNIT TIM22"/>
    <property type="match status" value="1"/>
</dbReference>
<evidence type="ECO:0000313" key="11">
    <source>
        <dbReference type="Proteomes" id="UP000009138"/>
    </source>
</evidence>
<dbReference type="GO" id="GO:0008320">
    <property type="term" value="F:protein transmembrane transporter activity"/>
    <property type="evidence" value="ECO:0007669"/>
    <property type="project" value="UniProtKB-UniRule"/>
</dbReference>
<dbReference type="eggNOG" id="KOG3225">
    <property type="taxonomic scope" value="Eukaryota"/>
</dbReference>
<evidence type="ECO:0000256" key="7">
    <source>
        <dbReference type="ARBA" id="ARBA00023128"/>
    </source>
</evidence>
<dbReference type="InterPro" id="IPR039175">
    <property type="entry name" value="TIM22"/>
</dbReference>
<comment type="similarity">
    <text evidence="2 9">Belongs to the Tim17/Tim22/Tim23 family.</text>
</comment>
<proteinExistence type="inferred from homology"/>
<gene>
    <name evidence="10" type="ORF">RO3G_05792</name>
</gene>
<feature type="transmembrane region" description="Helical" evidence="9">
    <location>
        <begin position="70"/>
        <end position="87"/>
    </location>
</feature>
<evidence type="ECO:0000256" key="4">
    <source>
        <dbReference type="ARBA" id="ARBA00022692"/>
    </source>
</evidence>
<evidence type="ECO:0000256" key="1">
    <source>
        <dbReference type="ARBA" id="ARBA00004448"/>
    </source>
</evidence>
<keyword evidence="8 9" id="KW-0472">Membrane</keyword>
<dbReference type="GO" id="GO:0030943">
    <property type="term" value="F:mitochondrion targeting sequence binding"/>
    <property type="evidence" value="ECO:0007669"/>
    <property type="project" value="TreeGrafter"/>
</dbReference>
<sequence length="115" mass="11940">MSIPFNGQNSQMSPQEQETIKMMHAAMESCVVKTAMSGAAGFVMGGAFGLFMSSFEYAGPMMNEDLDQSVVLNLVAAGAFTGGLLAAKAGPQAMALGAGGFAAFSAGIDWYMHRD</sequence>
<dbReference type="OrthoDB" id="75343at2759"/>
<keyword evidence="9" id="KW-0813">Transport</keyword>
<dbReference type="Proteomes" id="UP000009138">
    <property type="component" value="Unassembled WGS sequence"/>
</dbReference>
<dbReference type="GeneID" id="93612763"/>
<dbReference type="FunCoup" id="I1BY07">
    <property type="interactions" value="396"/>
</dbReference>
<keyword evidence="11" id="KW-1185">Reference proteome</keyword>
<keyword evidence="4 9" id="KW-0812">Transmembrane</keyword>
<evidence type="ECO:0000256" key="2">
    <source>
        <dbReference type="ARBA" id="ARBA00008444"/>
    </source>
</evidence>
<evidence type="ECO:0000256" key="3">
    <source>
        <dbReference type="ARBA" id="ARBA00020722"/>
    </source>
</evidence>
<protein>
    <recommendedName>
        <fullName evidence="3 9">Mitochondrial import inner membrane translocase subunit TIM22</fullName>
    </recommendedName>
</protein>
<dbReference type="InParanoid" id="I1BY07"/>
<dbReference type="OMA" id="GSCKTFA"/>
<evidence type="ECO:0000256" key="6">
    <source>
        <dbReference type="ARBA" id="ARBA00022989"/>
    </source>
</evidence>
<dbReference type="GO" id="GO:0042721">
    <property type="term" value="C:TIM22 mitochondrial import inner membrane insertion complex"/>
    <property type="evidence" value="ECO:0007669"/>
    <property type="project" value="UniProtKB-UniRule"/>
</dbReference>
<dbReference type="PANTHER" id="PTHR14110:SF0">
    <property type="entry name" value="MITOCHONDRIAL IMPORT INNER MEMBRANE TRANSLOCASE SUBUNIT TIM22"/>
    <property type="match status" value="1"/>
</dbReference>
<organism evidence="10 11">
    <name type="scientific">Rhizopus delemar (strain RA 99-880 / ATCC MYA-4621 / FGSC 9543 / NRRL 43880)</name>
    <name type="common">Mucormycosis agent</name>
    <name type="synonym">Rhizopus arrhizus var. delemar</name>
    <dbReference type="NCBI Taxonomy" id="246409"/>
    <lineage>
        <taxon>Eukaryota</taxon>
        <taxon>Fungi</taxon>
        <taxon>Fungi incertae sedis</taxon>
        <taxon>Mucoromycota</taxon>
        <taxon>Mucoromycotina</taxon>
        <taxon>Mucoromycetes</taxon>
        <taxon>Mucorales</taxon>
        <taxon>Mucorineae</taxon>
        <taxon>Rhizopodaceae</taxon>
        <taxon>Rhizopus</taxon>
    </lineage>
</organism>
<keyword evidence="5 9" id="KW-0999">Mitochondrion inner membrane</keyword>
<feature type="transmembrane region" description="Helical" evidence="9">
    <location>
        <begin position="39"/>
        <end position="58"/>
    </location>
</feature>
<accession>I1BY07</accession>
<evidence type="ECO:0000256" key="8">
    <source>
        <dbReference type="ARBA" id="ARBA00023136"/>
    </source>
</evidence>
<name>I1BY07_RHIO9</name>
<comment type="subcellular location">
    <subcellularLocation>
        <location evidence="1 9">Mitochondrion inner membrane</location>
        <topology evidence="1 9">Multi-pass membrane protein</topology>
    </subcellularLocation>
</comment>
<keyword evidence="9" id="KW-0653">Protein transport</keyword>
<dbReference type="STRING" id="246409.I1BY07"/>
<evidence type="ECO:0000313" key="10">
    <source>
        <dbReference type="EMBL" id="EIE81087.1"/>
    </source>
</evidence>
<evidence type="ECO:0000256" key="9">
    <source>
        <dbReference type="RuleBase" id="RU367038"/>
    </source>
</evidence>
<evidence type="ECO:0000256" key="5">
    <source>
        <dbReference type="ARBA" id="ARBA00022792"/>
    </source>
</evidence>
<dbReference type="EMBL" id="CH476735">
    <property type="protein sequence ID" value="EIE81087.1"/>
    <property type="molecule type" value="Genomic_DNA"/>
</dbReference>
<comment type="function">
    <text evidence="9">Essential core component of the TIM22 complex, a complex that mediates the import and insertion of multi-pass transmembrane proteins into the mitochondrial inner membrane. In the TIM22 complex, it constitutes the voltage-activated and signal-gated channel. Forms a twin-pore translocase that uses the membrane potential as external driving force in 2 voltage-dependent steps.</text>
</comment>
<dbReference type="GO" id="GO:0045039">
    <property type="term" value="P:protein insertion into mitochondrial inner membrane"/>
    <property type="evidence" value="ECO:0007669"/>
    <property type="project" value="UniProtKB-UniRule"/>
</dbReference>
<comment type="subunit">
    <text evidence="9">Component of the TIM22 complex.</text>
</comment>
<dbReference type="RefSeq" id="XP_067516483.1">
    <property type="nucleotide sequence ID" value="XM_067660382.1"/>
</dbReference>
<dbReference type="AlphaFoldDB" id="I1BY07"/>
<keyword evidence="7 9" id="KW-0496">Mitochondrion</keyword>